<evidence type="ECO:0000256" key="2">
    <source>
        <dbReference type="ARBA" id="ARBA00022679"/>
    </source>
</evidence>
<keyword evidence="4 9" id="KW-0862">Zinc</keyword>
<evidence type="ECO:0000256" key="9">
    <source>
        <dbReference type="PROSITE-ProRule" id="PRU00236"/>
    </source>
</evidence>
<keyword evidence="3 9" id="KW-0479">Metal-binding</keyword>
<dbReference type="InterPro" id="IPR050134">
    <property type="entry name" value="NAD-dep_sirtuin_deacylases"/>
</dbReference>
<feature type="active site" description="Proton acceptor" evidence="9">
    <location>
        <position position="133"/>
    </location>
</feature>
<keyword evidence="6" id="KW-0234">DNA repair</keyword>
<dbReference type="InterPro" id="IPR029035">
    <property type="entry name" value="DHS-like_NAD/FAD-binding_dom"/>
</dbReference>
<dbReference type="EC" id="2.3.1.286" evidence="1"/>
<dbReference type="InterPro" id="IPR003000">
    <property type="entry name" value="Sirtuin"/>
</dbReference>
<dbReference type="PANTHER" id="PTHR11085:SF12">
    <property type="entry name" value="NAD-DEPENDENT PROTEIN DEACYLASE SIRTUIN-6"/>
    <property type="match status" value="1"/>
</dbReference>
<evidence type="ECO:0000256" key="8">
    <source>
        <dbReference type="ARBA" id="ARBA00050163"/>
    </source>
</evidence>
<evidence type="ECO:0000313" key="13">
    <source>
        <dbReference type="Proteomes" id="UP000386466"/>
    </source>
</evidence>
<feature type="binding site" evidence="9">
    <location>
        <position position="141"/>
    </location>
    <ligand>
        <name>Zn(2+)</name>
        <dbReference type="ChEBI" id="CHEBI:29105"/>
    </ligand>
</feature>
<dbReference type="Gene3D" id="3.40.50.1220">
    <property type="entry name" value="TPP-binding domain"/>
    <property type="match status" value="1"/>
</dbReference>
<evidence type="ECO:0000256" key="1">
    <source>
        <dbReference type="ARBA" id="ARBA00012928"/>
    </source>
</evidence>
<dbReference type="GO" id="GO:0000122">
    <property type="term" value="P:negative regulation of transcription by RNA polymerase II"/>
    <property type="evidence" value="ECO:0007669"/>
    <property type="project" value="TreeGrafter"/>
</dbReference>
<evidence type="ECO:0000259" key="11">
    <source>
        <dbReference type="PROSITE" id="PS50305"/>
    </source>
</evidence>
<evidence type="ECO:0000256" key="6">
    <source>
        <dbReference type="ARBA" id="ARBA00023204"/>
    </source>
</evidence>
<dbReference type="Proteomes" id="UP000386466">
    <property type="component" value="Unassembled WGS sequence"/>
</dbReference>
<comment type="similarity">
    <text evidence="7">Belongs to the sirtuin family. Class IV subfamily.</text>
</comment>
<dbReference type="GO" id="GO:0046969">
    <property type="term" value="F:histone H3K9 deacetylase activity, NAD-dependent"/>
    <property type="evidence" value="ECO:0007669"/>
    <property type="project" value="TreeGrafter"/>
</dbReference>
<dbReference type="FunFam" id="3.40.50.1220:FF:000038">
    <property type="entry name" value="NAD-dependent protein deacetylase sirtuin-6 isoform X2"/>
    <property type="match status" value="1"/>
</dbReference>
<protein>
    <recommendedName>
        <fullName evidence="1">protein acetyllysine N-acetyltransferase</fullName>
        <ecNumber evidence="1">2.3.1.286</ecNumber>
    </recommendedName>
</protein>
<keyword evidence="13" id="KW-1185">Reference proteome</keyword>
<dbReference type="GO" id="GO:0006281">
    <property type="term" value="P:DNA repair"/>
    <property type="evidence" value="ECO:0007669"/>
    <property type="project" value="UniProtKB-KW"/>
</dbReference>
<evidence type="ECO:0000313" key="12">
    <source>
        <dbReference type="EMBL" id="VFV23039.1"/>
    </source>
</evidence>
<feature type="binding site" evidence="9">
    <location>
        <position position="144"/>
    </location>
    <ligand>
        <name>Zn(2+)</name>
        <dbReference type="ChEBI" id="CHEBI:29105"/>
    </ligand>
</feature>
<dbReference type="GO" id="GO:0070403">
    <property type="term" value="F:NAD+ binding"/>
    <property type="evidence" value="ECO:0007669"/>
    <property type="project" value="InterPro"/>
</dbReference>
<feature type="region of interest" description="Disordered" evidence="10">
    <location>
        <begin position="252"/>
        <end position="327"/>
    </location>
</feature>
<evidence type="ECO:0000256" key="7">
    <source>
        <dbReference type="ARBA" id="ARBA00038170"/>
    </source>
</evidence>
<dbReference type="InterPro" id="IPR026590">
    <property type="entry name" value="Ssirtuin_cat_dom"/>
</dbReference>
<sequence>MSVNYAAGLSPYADKGKCGLPEIFDPPEELERKVRELAQLVWQSSNVVFHTGAGISTASGIPDFRGPHGVWTMEERGLAPKFDTTFESARPTKTHMALVQLERVGLLCFLVSQNVDGLHVRSGFPRDKLAELHGNMFVEECAKCKTGELKDTVLDWEDALPDRDLTLADEASRNADLSITLGTSLQIRPSGNLPLATKRRGGRLVIVNLQPTKHDRHADLRIHGYVDEVMTRLMEHLGLEIPTWDGPRVLERALPPLPRPPAPKLEPKEEAPTQLNGPAPASPKPDPSAEPCTQHNGSGPTSPKREPLDSPAPHRPPKRVKAEAVPS</sequence>
<keyword evidence="6" id="KW-0227">DNA damage</keyword>
<keyword evidence="5" id="KW-0520">NAD</keyword>
<organism evidence="12 13">
    <name type="scientific">Lynx pardinus</name>
    <name type="common">Iberian lynx</name>
    <name type="synonym">Felis pardina</name>
    <dbReference type="NCBI Taxonomy" id="191816"/>
    <lineage>
        <taxon>Eukaryota</taxon>
        <taxon>Metazoa</taxon>
        <taxon>Chordata</taxon>
        <taxon>Craniata</taxon>
        <taxon>Vertebrata</taxon>
        <taxon>Euteleostomi</taxon>
        <taxon>Mammalia</taxon>
        <taxon>Eutheria</taxon>
        <taxon>Laurasiatheria</taxon>
        <taxon>Carnivora</taxon>
        <taxon>Feliformia</taxon>
        <taxon>Felidae</taxon>
        <taxon>Felinae</taxon>
        <taxon>Lynx</taxon>
    </lineage>
</organism>
<accession>A0A485MRE8</accession>
<comment type="catalytic activity">
    <reaction evidence="8">
        <text>N(6)-acetyl-L-lysyl-[protein] + NAD(+) + H2O = 2''-O-acetyl-ADP-D-ribose + nicotinamide + L-lysyl-[protein]</text>
        <dbReference type="Rhea" id="RHEA:43636"/>
        <dbReference type="Rhea" id="RHEA-COMP:9752"/>
        <dbReference type="Rhea" id="RHEA-COMP:10731"/>
        <dbReference type="ChEBI" id="CHEBI:15377"/>
        <dbReference type="ChEBI" id="CHEBI:17154"/>
        <dbReference type="ChEBI" id="CHEBI:29969"/>
        <dbReference type="ChEBI" id="CHEBI:57540"/>
        <dbReference type="ChEBI" id="CHEBI:61930"/>
        <dbReference type="ChEBI" id="CHEBI:83767"/>
        <dbReference type="EC" id="2.3.1.286"/>
    </reaction>
    <physiologicalReaction direction="left-to-right" evidence="8">
        <dbReference type="Rhea" id="RHEA:43637"/>
    </physiologicalReaction>
</comment>
<dbReference type="EMBL" id="CAAGRJ010005022">
    <property type="protein sequence ID" value="VFV23039.1"/>
    <property type="molecule type" value="Genomic_DNA"/>
</dbReference>
<dbReference type="Pfam" id="PF02146">
    <property type="entry name" value="SIR2"/>
    <property type="match status" value="1"/>
</dbReference>
<name>A0A485MRE8_LYNPA</name>
<evidence type="ECO:0000256" key="3">
    <source>
        <dbReference type="ARBA" id="ARBA00022723"/>
    </source>
</evidence>
<dbReference type="GO" id="GO:0046872">
    <property type="term" value="F:metal ion binding"/>
    <property type="evidence" value="ECO:0007669"/>
    <property type="project" value="UniProtKB-KW"/>
</dbReference>
<dbReference type="GO" id="GO:0003714">
    <property type="term" value="F:transcription corepressor activity"/>
    <property type="evidence" value="ECO:0007669"/>
    <property type="project" value="TreeGrafter"/>
</dbReference>
<dbReference type="SUPFAM" id="SSF52467">
    <property type="entry name" value="DHS-like NAD/FAD-binding domain"/>
    <property type="match status" value="1"/>
</dbReference>
<reference evidence="12 13" key="1">
    <citation type="submission" date="2019-01" db="EMBL/GenBank/DDBJ databases">
        <authorList>
            <person name="Alioto T."/>
            <person name="Alioto T."/>
        </authorList>
    </citation>
    <scope>NUCLEOTIDE SEQUENCE [LARGE SCALE GENOMIC DNA]</scope>
</reference>
<feature type="domain" description="Deacetylase sirtuin-type" evidence="11">
    <location>
        <begin position="27"/>
        <end position="240"/>
    </location>
</feature>
<proteinExistence type="inferred from homology"/>
<dbReference type="PANTHER" id="PTHR11085">
    <property type="entry name" value="NAD-DEPENDENT PROTEIN DEACYLASE SIRTUIN-5, MITOCHONDRIAL-RELATED"/>
    <property type="match status" value="1"/>
</dbReference>
<evidence type="ECO:0000256" key="10">
    <source>
        <dbReference type="SAM" id="MobiDB-lite"/>
    </source>
</evidence>
<keyword evidence="2" id="KW-0808">Transferase</keyword>
<dbReference type="FunFam" id="3.40.50.1220:FF:000029">
    <property type="entry name" value="NAD-dependent protein deacetylase sirtuin-6 isoform X2"/>
    <property type="match status" value="1"/>
</dbReference>
<evidence type="ECO:0000256" key="5">
    <source>
        <dbReference type="ARBA" id="ARBA00023027"/>
    </source>
</evidence>
<dbReference type="GO" id="GO:0005634">
    <property type="term" value="C:nucleus"/>
    <property type="evidence" value="ECO:0007669"/>
    <property type="project" value="TreeGrafter"/>
</dbReference>
<dbReference type="PROSITE" id="PS50305">
    <property type="entry name" value="SIRTUIN"/>
    <property type="match status" value="1"/>
</dbReference>
<gene>
    <name evidence="12" type="ORF">LYPA_23C011687</name>
</gene>
<feature type="compositionally biased region" description="Pro residues" evidence="10">
    <location>
        <begin position="255"/>
        <end position="264"/>
    </location>
</feature>
<dbReference type="AlphaFoldDB" id="A0A485MRE8"/>
<evidence type="ECO:0000256" key="4">
    <source>
        <dbReference type="ARBA" id="ARBA00022833"/>
    </source>
</evidence>